<dbReference type="GO" id="GO:0003723">
    <property type="term" value="F:RNA binding"/>
    <property type="evidence" value="ECO:0007669"/>
    <property type="project" value="UniProtKB-UniRule"/>
</dbReference>
<dbReference type="InterPro" id="IPR000504">
    <property type="entry name" value="RRM_dom"/>
</dbReference>
<dbReference type="GO" id="GO:0016491">
    <property type="term" value="F:oxidoreductase activity"/>
    <property type="evidence" value="ECO:0007669"/>
    <property type="project" value="TreeGrafter"/>
</dbReference>
<name>A0AA86VWM3_9FABA</name>
<keyword evidence="2" id="KW-0694">RNA-binding</keyword>
<dbReference type="PANTHER" id="PTHR12463">
    <property type="entry name" value="OXYGENASE-RELATED"/>
    <property type="match status" value="1"/>
</dbReference>
<accession>A0AA86VWM3</accession>
<dbReference type="EMBL" id="OY731399">
    <property type="protein sequence ID" value="CAJ1930862.1"/>
    <property type="molecule type" value="Genomic_DNA"/>
</dbReference>
<dbReference type="Gene3D" id="2.60.120.590">
    <property type="entry name" value="Alpha-ketoglutarate-dependent dioxygenase AlkB-like"/>
    <property type="match status" value="1"/>
</dbReference>
<sequence>MGLPRFGRPKNDGELSSNLYVANCGSAVGISDDDIASVFCKFGELKGVYAADESGTRVIVAYAEEGSAQAALKALHGRPCPELGGRSLHIRYSVLQPTTQDQASDLVPVSITASDVSIPGLYLMHDFISAKEEEELLQAVDCRPWNSLAKRRVQHYGYEFRYDIRNVNTRHCLGGLPSFVSPILERISSCPTFKNVKNIVLDQLTVNEYPPGVGLSPHVDTHSAFEDLIFSLSLSGPCIMEFRRYENGDWLPKVASCAVAKIENTEDQSNFLRRAIYLPPRSLLLLSGEARYAWHHYIPHHKIDKVNGRIIRRASRRVSFTFRKVRAGHQISTTIASFSYVHHHYSPSLLLMMRITFARQNSENLGMWLQILLSFLLPLVSTSKTPTFPFLQDRHWIFFSSNCVEFCLKYIYAITTNLCSRDNVGYVVECIGYVLL</sequence>
<dbReference type="InterPro" id="IPR012677">
    <property type="entry name" value="Nucleotide-bd_a/b_plait_sf"/>
</dbReference>
<dbReference type="InterPro" id="IPR037151">
    <property type="entry name" value="AlkB-like_sf"/>
</dbReference>
<evidence type="ECO:0000256" key="1">
    <source>
        <dbReference type="ARBA" id="ARBA00007879"/>
    </source>
</evidence>
<feature type="domain" description="RRM" evidence="3">
    <location>
        <begin position="17"/>
        <end position="95"/>
    </location>
</feature>
<evidence type="ECO:0008006" key="7">
    <source>
        <dbReference type="Google" id="ProtNLM"/>
    </source>
</evidence>
<dbReference type="FunFam" id="2.60.120.590:FF:000018">
    <property type="entry name" value="ALKylated DNA repair protein AlkB homolog"/>
    <property type="match status" value="1"/>
</dbReference>
<comment type="similarity">
    <text evidence="1">Belongs to the alkB family.</text>
</comment>
<dbReference type="Gramene" id="rna-AYBTSS11_LOCUS4938">
    <property type="protein sequence ID" value="CAJ1930862.1"/>
    <property type="gene ID" value="gene-AYBTSS11_LOCUS4938"/>
</dbReference>
<evidence type="ECO:0000313" key="6">
    <source>
        <dbReference type="Proteomes" id="UP001189624"/>
    </source>
</evidence>
<dbReference type="Gene3D" id="3.30.70.330">
    <property type="match status" value="1"/>
</dbReference>
<organism evidence="5 6">
    <name type="scientific">Sphenostylis stenocarpa</name>
    <dbReference type="NCBI Taxonomy" id="92480"/>
    <lineage>
        <taxon>Eukaryota</taxon>
        <taxon>Viridiplantae</taxon>
        <taxon>Streptophyta</taxon>
        <taxon>Embryophyta</taxon>
        <taxon>Tracheophyta</taxon>
        <taxon>Spermatophyta</taxon>
        <taxon>Magnoliopsida</taxon>
        <taxon>eudicotyledons</taxon>
        <taxon>Gunneridae</taxon>
        <taxon>Pentapetalae</taxon>
        <taxon>rosids</taxon>
        <taxon>fabids</taxon>
        <taxon>Fabales</taxon>
        <taxon>Fabaceae</taxon>
        <taxon>Papilionoideae</taxon>
        <taxon>50 kb inversion clade</taxon>
        <taxon>NPAAA clade</taxon>
        <taxon>indigoferoid/millettioid clade</taxon>
        <taxon>Phaseoleae</taxon>
        <taxon>Sphenostylis</taxon>
    </lineage>
</organism>
<dbReference type="SUPFAM" id="SSF54928">
    <property type="entry name" value="RNA-binding domain, RBD"/>
    <property type="match status" value="1"/>
</dbReference>
<dbReference type="SMART" id="SM00360">
    <property type="entry name" value="RRM"/>
    <property type="match status" value="1"/>
</dbReference>
<dbReference type="AlphaFoldDB" id="A0AA86VWM3"/>
<dbReference type="PANTHER" id="PTHR12463:SF1">
    <property type="entry name" value="2-OXOGLUTARATE AND FE-DEPENDENT OXYGENASE FAMILY PROTEIN"/>
    <property type="match status" value="1"/>
</dbReference>
<gene>
    <name evidence="5" type="ORF">AYBTSS11_LOCUS4938</name>
</gene>
<evidence type="ECO:0000313" key="5">
    <source>
        <dbReference type="EMBL" id="CAJ1930862.1"/>
    </source>
</evidence>
<dbReference type="InterPro" id="IPR035979">
    <property type="entry name" value="RBD_domain_sf"/>
</dbReference>
<proteinExistence type="inferred from homology"/>
<dbReference type="GO" id="GO:0032451">
    <property type="term" value="F:demethylase activity"/>
    <property type="evidence" value="ECO:0007669"/>
    <property type="project" value="TreeGrafter"/>
</dbReference>
<feature type="domain" description="Fe2OG dioxygenase" evidence="4">
    <location>
        <begin position="200"/>
        <end position="326"/>
    </location>
</feature>
<dbReference type="Proteomes" id="UP001189624">
    <property type="component" value="Chromosome 2"/>
</dbReference>
<dbReference type="PROSITE" id="PS50102">
    <property type="entry name" value="RRM"/>
    <property type="match status" value="1"/>
</dbReference>
<dbReference type="InterPro" id="IPR027450">
    <property type="entry name" value="AlkB-like"/>
</dbReference>
<dbReference type="GO" id="GO:0070988">
    <property type="term" value="P:demethylation"/>
    <property type="evidence" value="ECO:0007669"/>
    <property type="project" value="InterPro"/>
</dbReference>
<evidence type="ECO:0000256" key="2">
    <source>
        <dbReference type="PROSITE-ProRule" id="PRU00176"/>
    </source>
</evidence>
<dbReference type="Pfam" id="PF13532">
    <property type="entry name" value="2OG-FeII_Oxy_2"/>
    <property type="match status" value="1"/>
</dbReference>
<dbReference type="InterPro" id="IPR005123">
    <property type="entry name" value="Oxoglu/Fe-dep_dioxygenase_dom"/>
</dbReference>
<dbReference type="SUPFAM" id="SSF51197">
    <property type="entry name" value="Clavaminate synthase-like"/>
    <property type="match status" value="1"/>
</dbReference>
<dbReference type="InterPro" id="IPR032857">
    <property type="entry name" value="ALKBH4"/>
</dbReference>
<evidence type="ECO:0000259" key="4">
    <source>
        <dbReference type="PROSITE" id="PS51471"/>
    </source>
</evidence>
<protein>
    <recommendedName>
        <fullName evidence="7">Alkylated DNA repair protein alkB homolog 8</fullName>
    </recommendedName>
</protein>
<dbReference type="PROSITE" id="PS51471">
    <property type="entry name" value="FE2OG_OXY"/>
    <property type="match status" value="1"/>
</dbReference>
<reference evidence="5" key="1">
    <citation type="submission" date="2023-10" db="EMBL/GenBank/DDBJ databases">
        <authorList>
            <person name="Domelevo Entfellner J.-B."/>
        </authorList>
    </citation>
    <scope>NUCLEOTIDE SEQUENCE</scope>
</reference>
<evidence type="ECO:0000259" key="3">
    <source>
        <dbReference type="PROSITE" id="PS50102"/>
    </source>
</evidence>
<keyword evidence="6" id="KW-1185">Reference proteome</keyword>